<dbReference type="SUPFAM" id="SSF53300">
    <property type="entry name" value="vWA-like"/>
    <property type="match status" value="1"/>
</dbReference>
<evidence type="ECO:0000256" key="1">
    <source>
        <dbReference type="SAM" id="MobiDB-lite"/>
    </source>
</evidence>
<dbReference type="Proteomes" id="UP001456524">
    <property type="component" value="Unassembled WGS sequence"/>
</dbReference>
<dbReference type="PROSITE" id="PS50234">
    <property type="entry name" value="VWFA"/>
    <property type="match status" value="1"/>
</dbReference>
<accession>A0ABR1Y2V4</accession>
<sequence>MVLEASMIVYAPPTRVDNSESSRNGDYVPSRFEAQEDAVNLIFSAKIQANPESSVGLMSMGGNGPEVLTTLTTDMGKILDGLHRTKIRGSPHFSTGINIAALALKHRQNKSQRQRIIVFTCSTLPEDEKSLVKLAKRMKKNNINIDIVAFGDLSDENVKKLEAFNEAIKGGDGSSLTVVPPSSNLLSDAIVTSPIIGGEAAPGGGAGGSGGAGGEGEQEWQFGVDPSMDPELALALRMSYEEEKARQEREKQAQEGKDGKTELEGIKEEGAEESKPLLDESGEPSGSGSGGKEGDKKDKDDGDKMDTA</sequence>
<proteinExistence type="predicted"/>
<gene>
    <name evidence="3" type="ORF">IWX90DRAFT_411880</name>
</gene>
<feature type="region of interest" description="Disordered" evidence="1">
    <location>
        <begin position="197"/>
        <end position="224"/>
    </location>
</feature>
<dbReference type="CDD" id="cd01452">
    <property type="entry name" value="VWA_26S_proteasome_subunit"/>
    <property type="match status" value="1"/>
</dbReference>
<feature type="compositionally biased region" description="Basic and acidic residues" evidence="1">
    <location>
        <begin position="292"/>
        <end position="308"/>
    </location>
</feature>
<dbReference type="Pfam" id="PF13519">
    <property type="entry name" value="VWA_2"/>
    <property type="match status" value="1"/>
</dbReference>
<name>A0ABR1Y2V4_9PEZI</name>
<dbReference type="PANTHER" id="PTHR10223:SF0">
    <property type="entry name" value="26S PROTEASOME NON-ATPASE REGULATORY SUBUNIT 4"/>
    <property type="match status" value="1"/>
</dbReference>
<evidence type="ECO:0000259" key="2">
    <source>
        <dbReference type="PROSITE" id="PS50234"/>
    </source>
</evidence>
<reference evidence="3 4" key="1">
    <citation type="journal article" date="2022" name="G3 (Bethesda)">
        <title>Enemy or ally: a genomic approach to elucidate the lifestyle of Phyllosticta citrichinaensis.</title>
        <authorList>
            <person name="Buijs V.A."/>
            <person name="Groenewald J.Z."/>
            <person name="Haridas S."/>
            <person name="LaButti K.M."/>
            <person name="Lipzen A."/>
            <person name="Martin F.M."/>
            <person name="Barry K."/>
            <person name="Grigoriev I.V."/>
            <person name="Crous P.W."/>
            <person name="Seidl M.F."/>
        </authorList>
    </citation>
    <scope>NUCLEOTIDE SEQUENCE [LARGE SCALE GENOMIC DNA]</scope>
    <source>
        <strain evidence="3 4">CBS 129764</strain>
    </source>
</reference>
<dbReference type="InterPro" id="IPR027040">
    <property type="entry name" value="PSMD4"/>
</dbReference>
<feature type="domain" description="VWFA" evidence="2">
    <location>
        <begin position="16"/>
        <end position="195"/>
    </location>
</feature>
<feature type="region of interest" description="Disordered" evidence="1">
    <location>
        <begin position="236"/>
        <end position="308"/>
    </location>
</feature>
<dbReference type="PANTHER" id="PTHR10223">
    <property type="entry name" value="26S PROTEASOME NON-ATPASE REGULATORY SUBUNIT 4"/>
    <property type="match status" value="1"/>
</dbReference>
<evidence type="ECO:0000313" key="4">
    <source>
        <dbReference type="Proteomes" id="UP001456524"/>
    </source>
</evidence>
<dbReference type="InterPro" id="IPR002035">
    <property type="entry name" value="VWF_A"/>
</dbReference>
<dbReference type="InterPro" id="IPR036465">
    <property type="entry name" value="vWFA_dom_sf"/>
</dbReference>
<dbReference type="SMART" id="SM00327">
    <property type="entry name" value="VWA"/>
    <property type="match status" value="1"/>
</dbReference>
<dbReference type="EMBL" id="JBBWUH010000002">
    <property type="protein sequence ID" value="KAK8175314.1"/>
    <property type="molecule type" value="Genomic_DNA"/>
</dbReference>
<keyword evidence="4" id="KW-1185">Reference proteome</keyword>
<protein>
    <recommendedName>
        <fullName evidence="2">VWFA domain-containing protein</fullName>
    </recommendedName>
</protein>
<feature type="compositionally biased region" description="Basic and acidic residues" evidence="1">
    <location>
        <begin position="239"/>
        <end position="278"/>
    </location>
</feature>
<organism evidence="3 4">
    <name type="scientific">Phyllosticta citrichinensis</name>
    <dbReference type="NCBI Taxonomy" id="1130410"/>
    <lineage>
        <taxon>Eukaryota</taxon>
        <taxon>Fungi</taxon>
        <taxon>Dikarya</taxon>
        <taxon>Ascomycota</taxon>
        <taxon>Pezizomycotina</taxon>
        <taxon>Dothideomycetes</taxon>
        <taxon>Dothideomycetes incertae sedis</taxon>
        <taxon>Botryosphaeriales</taxon>
        <taxon>Phyllostictaceae</taxon>
        <taxon>Phyllosticta</taxon>
    </lineage>
</organism>
<evidence type="ECO:0000313" key="3">
    <source>
        <dbReference type="EMBL" id="KAK8175314.1"/>
    </source>
</evidence>
<dbReference type="Gene3D" id="3.40.50.410">
    <property type="entry name" value="von Willebrand factor, type A domain"/>
    <property type="match status" value="1"/>
</dbReference>
<feature type="compositionally biased region" description="Gly residues" evidence="1">
    <location>
        <begin position="200"/>
        <end position="215"/>
    </location>
</feature>
<comment type="caution">
    <text evidence="3">The sequence shown here is derived from an EMBL/GenBank/DDBJ whole genome shotgun (WGS) entry which is preliminary data.</text>
</comment>
<dbReference type="Gene3D" id="1.10.287.3990">
    <property type="match status" value="1"/>
</dbReference>